<dbReference type="EMBL" id="MU863646">
    <property type="protein sequence ID" value="KAK4099728.1"/>
    <property type="molecule type" value="Genomic_DNA"/>
</dbReference>
<comment type="caution">
    <text evidence="2">The sequence shown here is derived from an EMBL/GenBank/DDBJ whole genome shotgun (WGS) entry which is preliminary data.</text>
</comment>
<accession>A0AAN6PXR2</accession>
<protein>
    <submittedName>
        <fullName evidence="2">Uncharacterized protein</fullName>
    </submittedName>
</protein>
<proteinExistence type="predicted"/>
<reference evidence="2" key="2">
    <citation type="submission" date="2023-05" db="EMBL/GenBank/DDBJ databases">
        <authorList>
            <consortium name="Lawrence Berkeley National Laboratory"/>
            <person name="Steindorff A."/>
            <person name="Hensen N."/>
            <person name="Bonometti L."/>
            <person name="Westerberg I."/>
            <person name="Brannstrom I.O."/>
            <person name="Guillou S."/>
            <person name="Cros-Aarteil S."/>
            <person name="Calhoun S."/>
            <person name="Haridas S."/>
            <person name="Kuo A."/>
            <person name="Mondo S."/>
            <person name="Pangilinan J."/>
            <person name="Riley R."/>
            <person name="Labutti K."/>
            <person name="Andreopoulos B."/>
            <person name="Lipzen A."/>
            <person name="Chen C."/>
            <person name="Yanf M."/>
            <person name="Daum C."/>
            <person name="Ng V."/>
            <person name="Clum A."/>
            <person name="Ohm R."/>
            <person name="Martin F."/>
            <person name="Silar P."/>
            <person name="Natvig D."/>
            <person name="Lalanne C."/>
            <person name="Gautier V."/>
            <person name="Ament-Velasquez S.L."/>
            <person name="Kruys A."/>
            <person name="Hutchinson M.I."/>
            <person name="Powell A.J."/>
            <person name="Barry K."/>
            <person name="Miller A.N."/>
            <person name="Grigoriev I.V."/>
            <person name="Debuchy R."/>
            <person name="Gladieux P."/>
            <person name="Thoren M.H."/>
            <person name="Johannesson H."/>
        </authorList>
    </citation>
    <scope>NUCLEOTIDE SEQUENCE</scope>
    <source>
        <strain evidence="2">CBS 757.83</strain>
    </source>
</reference>
<sequence>MAVDAAVSTFSSDTVVHGAFSTFGINRRLRFIETYKKRDFNQIWLDLCQDDPEAKAAVRSYLRDYVENSQTTRPVLGAQEFEYVQTITSTTTVITHWKNLVAHADNMILRPMRRDDPDNWQKWKLRWDRGE</sequence>
<organism evidence="2 3">
    <name type="scientific">Parathielavia hyrcaniae</name>
    <dbReference type="NCBI Taxonomy" id="113614"/>
    <lineage>
        <taxon>Eukaryota</taxon>
        <taxon>Fungi</taxon>
        <taxon>Dikarya</taxon>
        <taxon>Ascomycota</taxon>
        <taxon>Pezizomycotina</taxon>
        <taxon>Sordariomycetes</taxon>
        <taxon>Sordariomycetidae</taxon>
        <taxon>Sordariales</taxon>
        <taxon>Chaetomiaceae</taxon>
        <taxon>Parathielavia</taxon>
    </lineage>
</organism>
<dbReference type="Proteomes" id="UP001305647">
    <property type="component" value="Unassembled WGS sequence"/>
</dbReference>
<keyword evidence="3" id="KW-1185">Reference proteome</keyword>
<gene>
    <name evidence="2" type="ORF">N658DRAFT_497959</name>
    <name evidence="1" type="ORF">N658DRAFT_502308</name>
</gene>
<dbReference type="AlphaFoldDB" id="A0AAN6PXR2"/>
<evidence type="ECO:0000313" key="2">
    <source>
        <dbReference type="EMBL" id="KAK4099728.1"/>
    </source>
</evidence>
<dbReference type="EMBL" id="MU863782">
    <property type="protein sequence ID" value="KAK4095805.1"/>
    <property type="molecule type" value="Genomic_DNA"/>
</dbReference>
<reference evidence="2" key="1">
    <citation type="journal article" date="2023" name="Mol. Phylogenet. Evol.">
        <title>Genome-scale phylogeny and comparative genomics of the fungal order Sordariales.</title>
        <authorList>
            <person name="Hensen N."/>
            <person name="Bonometti L."/>
            <person name="Westerberg I."/>
            <person name="Brannstrom I.O."/>
            <person name="Guillou S."/>
            <person name="Cros-Aarteil S."/>
            <person name="Calhoun S."/>
            <person name="Haridas S."/>
            <person name="Kuo A."/>
            <person name="Mondo S."/>
            <person name="Pangilinan J."/>
            <person name="Riley R."/>
            <person name="LaButti K."/>
            <person name="Andreopoulos B."/>
            <person name="Lipzen A."/>
            <person name="Chen C."/>
            <person name="Yan M."/>
            <person name="Daum C."/>
            <person name="Ng V."/>
            <person name="Clum A."/>
            <person name="Steindorff A."/>
            <person name="Ohm R.A."/>
            <person name="Martin F."/>
            <person name="Silar P."/>
            <person name="Natvig D.O."/>
            <person name="Lalanne C."/>
            <person name="Gautier V."/>
            <person name="Ament-Velasquez S.L."/>
            <person name="Kruys A."/>
            <person name="Hutchinson M.I."/>
            <person name="Powell A.J."/>
            <person name="Barry K."/>
            <person name="Miller A.N."/>
            <person name="Grigoriev I.V."/>
            <person name="Debuchy R."/>
            <person name="Gladieux P."/>
            <person name="Hiltunen Thoren M."/>
            <person name="Johannesson H."/>
        </authorList>
    </citation>
    <scope>NUCLEOTIDE SEQUENCE</scope>
    <source>
        <strain evidence="2">CBS 757.83</strain>
    </source>
</reference>
<name>A0AAN6PXR2_9PEZI</name>
<evidence type="ECO:0000313" key="1">
    <source>
        <dbReference type="EMBL" id="KAK4095805.1"/>
    </source>
</evidence>
<evidence type="ECO:0000313" key="3">
    <source>
        <dbReference type="Proteomes" id="UP001305647"/>
    </source>
</evidence>